<evidence type="ECO:0000313" key="4">
    <source>
        <dbReference type="Proteomes" id="UP000245341"/>
    </source>
</evidence>
<organism evidence="4 5">
    <name type="scientific">Leptonychotes weddellii</name>
    <name type="common">Weddell seal</name>
    <name type="synonym">Otaria weddellii</name>
    <dbReference type="NCBI Taxonomy" id="9713"/>
    <lineage>
        <taxon>Eukaryota</taxon>
        <taxon>Metazoa</taxon>
        <taxon>Chordata</taxon>
        <taxon>Craniata</taxon>
        <taxon>Vertebrata</taxon>
        <taxon>Euteleostomi</taxon>
        <taxon>Mammalia</taxon>
        <taxon>Eutheria</taxon>
        <taxon>Laurasiatheria</taxon>
        <taxon>Carnivora</taxon>
        <taxon>Caniformia</taxon>
        <taxon>Pinnipedia</taxon>
        <taxon>Phocidae</taxon>
        <taxon>Monachinae</taxon>
        <taxon>Lobodontini</taxon>
        <taxon>Leptonychotes</taxon>
    </lineage>
</organism>
<dbReference type="InterPro" id="IPR036116">
    <property type="entry name" value="FN3_sf"/>
</dbReference>
<dbReference type="OrthoDB" id="10253954at2759"/>
<dbReference type="Gene3D" id="2.60.40.10">
    <property type="entry name" value="Immunoglobulins"/>
    <property type="match status" value="2"/>
</dbReference>
<dbReference type="PANTHER" id="PTHR24051:SF11">
    <property type="entry name" value="PROTEIN TYROSINE PHOSPHATASE, RECEPTOR TYPE, M"/>
    <property type="match status" value="1"/>
</dbReference>
<protein>
    <submittedName>
        <fullName evidence="5">Receptor-type tyrosine-protein phosphatase mu-like</fullName>
    </submittedName>
</protein>
<keyword evidence="1" id="KW-0677">Repeat</keyword>
<evidence type="ECO:0000259" key="3">
    <source>
        <dbReference type="PROSITE" id="PS50853"/>
    </source>
</evidence>
<dbReference type="InterPro" id="IPR013783">
    <property type="entry name" value="Ig-like_fold"/>
</dbReference>
<dbReference type="InterPro" id="IPR003961">
    <property type="entry name" value="FN3_dom"/>
</dbReference>
<reference evidence="5" key="1">
    <citation type="submission" date="2025-08" db="UniProtKB">
        <authorList>
            <consortium name="RefSeq"/>
        </authorList>
    </citation>
    <scope>IDENTIFICATION</scope>
    <source>
        <tissue evidence="5">Liver</tissue>
    </source>
</reference>
<dbReference type="SMART" id="SM00060">
    <property type="entry name" value="FN3"/>
    <property type="match status" value="2"/>
</dbReference>
<evidence type="ECO:0000256" key="1">
    <source>
        <dbReference type="ARBA" id="ARBA00022737"/>
    </source>
</evidence>
<name>A0A7F8QCH2_LEPWE</name>
<dbReference type="InterPro" id="IPR051622">
    <property type="entry name" value="R-tyr_protein_phosphatases"/>
</dbReference>
<dbReference type="PANTHER" id="PTHR24051">
    <property type="entry name" value="SUSHI DOMAIN-CONTAINING PROTEIN 1"/>
    <property type="match status" value="1"/>
</dbReference>
<feature type="non-terminal residue" evidence="5">
    <location>
        <position position="273"/>
    </location>
</feature>
<dbReference type="SUPFAM" id="SSF49265">
    <property type="entry name" value="Fibronectin type III"/>
    <property type="match status" value="1"/>
</dbReference>
<feature type="domain" description="Fibronectin type-III" evidence="3">
    <location>
        <begin position="103"/>
        <end position="207"/>
    </location>
</feature>
<feature type="domain" description="Fibronectin type-III" evidence="3">
    <location>
        <begin position="3"/>
        <end position="101"/>
    </location>
</feature>
<dbReference type="AlphaFoldDB" id="A0A7F8QCH2"/>
<keyword evidence="4" id="KW-1185">Reference proteome</keyword>
<dbReference type="FunFam" id="2.60.40.10:FF:000152">
    <property type="entry name" value="receptor-type tyrosine-protein phosphatase T isoform X1"/>
    <property type="match status" value="1"/>
</dbReference>
<proteinExistence type="predicted"/>
<dbReference type="Pfam" id="PF00041">
    <property type="entry name" value="fn3"/>
    <property type="match status" value="1"/>
</dbReference>
<evidence type="ECO:0000313" key="5">
    <source>
        <dbReference type="RefSeq" id="XP_030878934.1"/>
    </source>
</evidence>
<gene>
    <name evidence="5" type="primary">LOC102741570</name>
</gene>
<dbReference type="PROSITE" id="PS50853">
    <property type="entry name" value="FN3"/>
    <property type="match status" value="2"/>
</dbReference>
<dbReference type="FunFam" id="2.60.40.10:FF:000019">
    <property type="entry name" value="receptor-type tyrosine-protein phosphatase kappa isoform X2"/>
    <property type="match status" value="1"/>
</dbReference>
<dbReference type="RefSeq" id="XP_030878934.1">
    <property type="nucleotide sequence ID" value="XM_031023074.1"/>
</dbReference>
<evidence type="ECO:0000256" key="2">
    <source>
        <dbReference type="ARBA" id="ARBA00023157"/>
    </source>
</evidence>
<accession>A0A7F8QCH2</accession>
<dbReference type="CDD" id="cd00063">
    <property type="entry name" value="FN3"/>
    <property type="match status" value="2"/>
</dbReference>
<dbReference type="KEGG" id="lww:102741570"/>
<keyword evidence="2" id="KW-1015">Disulfide bond</keyword>
<dbReference type="Proteomes" id="UP000245341">
    <property type="component" value="Unplaced"/>
</dbReference>
<sequence>MRGPRKLEVVEVKSRQITIRWEPFGYNVTRCHSYNLTVHYCYQVGGQEQVREEVSWDTDNSHPQHTITNLSPYTNVSVKLILMNPEGRKESQELIIQTDEDLPGAVPTESIQGSTFEEKIFLQWREPIQTYGVITLYEITYKAVSSFDPEIDLSNQSGRVSKLGNETHFLFFGLYPGTTYSFTIRASTAKGFGLPATNQFTTKISGIIPFTGYQSSSIGEISAMSRERPSAQQKDSVIWSLLPEGSAFLGTFTISSCDDRGVVPGTYSLQLFA</sequence>
<dbReference type="GeneID" id="102741570"/>